<gene>
    <name evidence="14" type="ORF">RUMHYD_00948</name>
</gene>
<evidence type="ECO:0000256" key="11">
    <source>
        <dbReference type="ARBA" id="ARBA00023136"/>
    </source>
</evidence>
<reference evidence="14 15" key="1">
    <citation type="submission" date="2009-01" db="EMBL/GenBank/DDBJ databases">
        <authorList>
            <person name="Fulton L."/>
            <person name="Clifton S."/>
            <person name="Fulton B."/>
            <person name="Xu J."/>
            <person name="Minx P."/>
            <person name="Pepin K.H."/>
            <person name="Johnson M."/>
            <person name="Bhonagiri V."/>
            <person name="Nash W.E."/>
            <person name="Mardis E.R."/>
            <person name="Wilson R.K."/>
        </authorList>
    </citation>
    <scope>NUCLEOTIDE SEQUENCE [LARGE SCALE GENOMIC DNA]</scope>
    <source>
        <strain evidence="15">DSM 10507 / JCM 14656 / S5a33</strain>
    </source>
</reference>
<comment type="caution">
    <text evidence="14">The sequence shown here is derived from an EMBL/GenBank/DDBJ whole genome shotgun (WGS) entry which is preliminary data.</text>
</comment>
<dbReference type="InterPro" id="IPR048279">
    <property type="entry name" value="MdtK-like"/>
</dbReference>
<feature type="transmembrane region" description="Helical" evidence="13">
    <location>
        <begin position="92"/>
        <end position="114"/>
    </location>
</feature>
<keyword evidence="7" id="KW-1003">Cell membrane</keyword>
<evidence type="ECO:0000256" key="1">
    <source>
        <dbReference type="ARBA" id="ARBA00003408"/>
    </source>
</evidence>
<dbReference type="AlphaFoldDB" id="C0CJF1"/>
<evidence type="ECO:0000313" key="14">
    <source>
        <dbReference type="EMBL" id="EEG50061.1"/>
    </source>
</evidence>
<feature type="transmembrane region" description="Helical" evidence="13">
    <location>
        <begin position="357"/>
        <end position="378"/>
    </location>
</feature>
<dbReference type="PATRIC" id="fig|476272.21.peg.2295"/>
<comment type="subcellular location">
    <subcellularLocation>
        <location evidence="2">Cell membrane</location>
        <topology evidence="2">Multi-pass membrane protein</topology>
    </subcellularLocation>
</comment>
<accession>C0CJF1</accession>
<dbReference type="eggNOG" id="COG0534">
    <property type="taxonomic scope" value="Bacteria"/>
</dbReference>
<dbReference type="Proteomes" id="UP000003100">
    <property type="component" value="Unassembled WGS sequence"/>
</dbReference>
<organism evidence="14 15">
    <name type="scientific">Blautia hydrogenotrophica (strain DSM 10507 / JCM 14656 / S5a33)</name>
    <name type="common">Ruminococcus hydrogenotrophicus</name>
    <dbReference type="NCBI Taxonomy" id="476272"/>
    <lineage>
        <taxon>Bacteria</taxon>
        <taxon>Bacillati</taxon>
        <taxon>Bacillota</taxon>
        <taxon>Clostridia</taxon>
        <taxon>Lachnospirales</taxon>
        <taxon>Lachnospiraceae</taxon>
        <taxon>Blautia</taxon>
    </lineage>
</organism>
<keyword evidence="8 13" id="KW-0812">Transmembrane</keyword>
<dbReference type="InterPro" id="IPR002528">
    <property type="entry name" value="MATE_fam"/>
</dbReference>
<feature type="transmembrane region" description="Helical" evidence="13">
    <location>
        <begin position="255"/>
        <end position="276"/>
    </location>
</feature>
<proteinExistence type="inferred from homology"/>
<name>C0CJF1_BLAHS</name>
<comment type="similarity">
    <text evidence="3">Belongs to the multi antimicrobial extrusion (MATE) (TC 2.A.66.1) family.</text>
</comment>
<dbReference type="GO" id="GO:0042910">
    <property type="term" value="F:xenobiotic transmembrane transporter activity"/>
    <property type="evidence" value="ECO:0007669"/>
    <property type="project" value="InterPro"/>
</dbReference>
<dbReference type="PIRSF" id="PIRSF006603">
    <property type="entry name" value="DinF"/>
    <property type="match status" value="1"/>
</dbReference>
<dbReference type="GeneID" id="86820096"/>
<keyword evidence="15" id="KW-1185">Reference proteome</keyword>
<feature type="transmembrane region" description="Helical" evidence="13">
    <location>
        <begin position="315"/>
        <end position="337"/>
    </location>
</feature>
<feature type="transmembrane region" description="Helical" evidence="13">
    <location>
        <begin position="134"/>
        <end position="152"/>
    </location>
</feature>
<comment type="function">
    <text evidence="1">Multidrug efflux pump.</text>
</comment>
<evidence type="ECO:0000256" key="6">
    <source>
        <dbReference type="ARBA" id="ARBA00022449"/>
    </source>
</evidence>
<feature type="transmembrane region" description="Helical" evidence="13">
    <location>
        <begin position="192"/>
        <end position="212"/>
    </location>
</feature>
<evidence type="ECO:0000256" key="3">
    <source>
        <dbReference type="ARBA" id="ARBA00010199"/>
    </source>
</evidence>
<evidence type="ECO:0000256" key="9">
    <source>
        <dbReference type="ARBA" id="ARBA00022989"/>
    </source>
</evidence>
<evidence type="ECO:0000256" key="10">
    <source>
        <dbReference type="ARBA" id="ARBA00023065"/>
    </source>
</evidence>
<dbReference type="CDD" id="cd13138">
    <property type="entry name" value="MATE_yoeA_like"/>
    <property type="match status" value="1"/>
</dbReference>
<dbReference type="InterPro" id="IPR050222">
    <property type="entry name" value="MATE_MdtK"/>
</dbReference>
<dbReference type="GO" id="GO:0006811">
    <property type="term" value="P:monoatomic ion transport"/>
    <property type="evidence" value="ECO:0007669"/>
    <property type="project" value="UniProtKB-KW"/>
</dbReference>
<dbReference type="PANTHER" id="PTHR43298">
    <property type="entry name" value="MULTIDRUG RESISTANCE PROTEIN NORM-RELATED"/>
    <property type="match status" value="1"/>
</dbReference>
<keyword evidence="10" id="KW-0406">Ion transport</keyword>
<evidence type="ECO:0000256" key="2">
    <source>
        <dbReference type="ARBA" id="ARBA00004651"/>
    </source>
</evidence>
<evidence type="ECO:0000256" key="8">
    <source>
        <dbReference type="ARBA" id="ARBA00022692"/>
    </source>
</evidence>
<keyword evidence="11 13" id="KW-0472">Membrane</keyword>
<reference evidence="14 15" key="2">
    <citation type="submission" date="2009-02" db="EMBL/GenBank/DDBJ databases">
        <title>Draft genome sequence of Blautia hydrogenotrophica DSM 10507 (Ruminococcus hydrogenotrophicus DSM 10507).</title>
        <authorList>
            <person name="Sudarsanam P."/>
            <person name="Ley R."/>
            <person name="Guruge J."/>
            <person name="Turnbaugh P.J."/>
            <person name="Mahowald M."/>
            <person name="Liep D."/>
            <person name="Gordon J."/>
        </authorList>
    </citation>
    <scope>NUCLEOTIDE SEQUENCE [LARGE SCALE GENOMIC DNA]</scope>
    <source>
        <strain evidence="15">DSM 10507 / JCM 14656 / S5a33</strain>
    </source>
</reference>
<dbReference type="GO" id="GO:0005886">
    <property type="term" value="C:plasma membrane"/>
    <property type="evidence" value="ECO:0007669"/>
    <property type="project" value="UniProtKB-SubCell"/>
</dbReference>
<evidence type="ECO:0000256" key="7">
    <source>
        <dbReference type="ARBA" id="ARBA00022475"/>
    </source>
</evidence>
<dbReference type="RefSeq" id="WP_005946634.1">
    <property type="nucleotide sequence ID" value="NZ_CP136423.1"/>
</dbReference>
<dbReference type="EMBL" id="ACBZ01000043">
    <property type="protein sequence ID" value="EEG50061.1"/>
    <property type="molecule type" value="Genomic_DNA"/>
</dbReference>
<dbReference type="HOGENOM" id="CLU_012893_5_0_9"/>
<evidence type="ECO:0000256" key="12">
    <source>
        <dbReference type="ARBA" id="ARBA00031636"/>
    </source>
</evidence>
<evidence type="ECO:0000256" key="4">
    <source>
        <dbReference type="ARBA" id="ARBA00020268"/>
    </source>
</evidence>
<sequence>MEYRLTEGSITKNLLKFAFPLMVGNLLQQLYNVADTLIVGRFLGADALAAVGSSYTLMVFLTSILLGLCMGSSAFFSMEFGRENYDRLKKGFFISFVLIGSVTILLNFIVFAQIDFIIELLQVPAEVVKLMRDYLLYIFAGIFATFLYNYFANLLRAVGNSVTPLVFLAFSSVLNIVLDLVFVLVFHWGVKGAAMATVISQYVSGVGIMLYYRVRFPHLQIQTHHMKWDGQILKEIAGLSFLTCIQQSIMNLGILMVQGLVNSFGTVVMAAFAAAVKIDSFAYMPVQDFGNAFSTYIAQNFGAGKRERIQKGIKSSALVSFGFCLFISFVVCVFAKPLMEIFVDPSHIDIVGVGVRYLRIEGAFYFGIGFLFLLYGFYRAVNRPGMSVVLTVISLGTRVFLAYTLAPIPSIGVTGIWASVPIGWILADLTGVIYYRKKKNQILTVRKEFL</sequence>
<dbReference type="Pfam" id="PF01554">
    <property type="entry name" value="MatE"/>
    <property type="match status" value="2"/>
</dbReference>
<feature type="transmembrane region" description="Helical" evidence="13">
    <location>
        <begin position="164"/>
        <end position="186"/>
    </location>
</feature>
<keyword evidence="5" id="KW-0813">Transport</keyword>
<feature type="transmembrane region" description="Helical" evidence="13">
    <location>
        <begin position="57"/>
        <end position="80"/>
    </location>
</feature>
<dbReference type="GO" id="GO:0015297">
    <property type="term" value="F:antiporter activity"/>
    <property type="evidence" value="ECO:0007669"/>
    <property type="project" value="UniProtKB-KW"/>
</dbReference>
<evidence type="ECO:0000256" key="13">
    <source>
        <dbReference type="SAM" id="Phobius"/>
    </source>
</evidence>
<evidence type="ECO:0000256" key="5">
    <source>
        <dbReference type="ARBA" id="ARBA00022448"/>
    </source>
</evidence>
<feature type="transmembrane region" description="Helical" evidence="13">
    <location>
        <begin position="411"/>
        <end position="435"/>
    </location>
</feature>
<protein>
    <recommendedName>
        <fullName evidence="4">Probable multidrug resistance protein NorM</fullName>
    </recommendedName>
    <alternativeName>
        <fullName evidence="12">Multidrug-efflux transporter</fullName>
    </alternativeName>
</protein>
<dbReference type="NCBIfam" id="TIGR00797">
    <property type="entry name" value="matE"/>
    <property type="match status" value="1"/>
</dbReference>
<keyword evidence="6" id="KW-0050">Antiport</keyword>
<keyword evidence="9 13" id="KW-1133">Transmembrane helix</keyword>
<feature type="transmembrane region" description="Helical" evidence="13">
    <location>
        <begin position="385"/>
        <end position="405"/>
    </location>
</feature>
<evidence type="ECO:0000313" key="15">
    <source>
        <dbReference type="Proteomes" id="UP000003100"/>
    </source>
</evidence>
<dbReference type="PANTHER" id="PTHR43298:SF2">
    <property type="entry name" value="FMN_FAD EXPORTER YEEO-RELATED"/>
    <property type="match status" value="1"/>
</dbReference>